<evidence type="ECO:0000313" key="2">
    <source>
        <dbReference type="EMBL" id="RIW31628.1"/>
    </source>
</evidence>
<dbReference type="EMBL" id="QXIR01000021">
    <property type="protein sequence ID" value="RIW31628.1"/>
    <property type="molecule type" value="Genomic_DNA"/>
</dbReference>
<gene>
    <name evidence="2" type="ORF">D3H55_15165</name>
</gene>
<name>A0A3A1QUV3_9BACI</name>
<dbReference type="OrthoDB" id="2691481at2"/>
<dbReference type="RefSeq" id="WP_119548145.1">
    <property type="nucleotide sequence ID" value="NZ_QXIR01000021.1"/>
</dbReference>
<evidence type="ECO:0000256" key="1">
    <source>
        <dbReference type="SAM" id="MobiDB-lite"/>
    </source>
</evidence>
<accession>A0A3A1QUV3</accession>
<organism evidence="2 3">
    <name type="scientific">Bacillus salacetis</name>
    <dbReference type="NCBI Taxonomy" id="2315464"/>
    <lineage>
        <taxon>Bacteria</taxon>
        <taxon>Bacillati</taxon>
        <taxon>Bacillota</taxon>
        <taxon>Bacilli</taxon>
        <taxon>Bacillales</taxon>
        <taxon>Bacillaceae</taxon>
        <taxon>Bacillus</taxon>
    </lineage>
</organism>
<keyword evidence="3" id="KW-1185">Reference proteome</keyword>
<feature type="compositionally biased region" description="Acidic residues" evidence="1">
    <location>
        <begin position="154"/>
        <end position="164"/>
    </location>
</feature>
<comment type="caution">
    <text evidence="2">The sequence shown here is derived from an EMBL/GenBank/DDBJ whole genome shotgun (WGS) entry which is preliminary data.</text>
</comment>
<dbReference type="Proteomes" id="UP000265801">
    <property type="component" value="Unassembled WGS sequence"/>
</dbReference>
<reference evidence="2 3" key="1">
    <citation type="submission" date="2018-09" db="EMBL/GenBank/DDBJ databases">
        <title>Bacillus saliacetes sp. nov., isolated from Thai shrimp paste (Ka-pi).</title>
        <authorList>
            <person name="Daroonpunt R."/>
            <person name="Tanasupawat S."/>
            <person name="Yiamsombut S."/>
        </authorList>
    </citation>
    <scope>NUCLEOTIDE SEQUENCE [LARGE SCALE GENOMIC DNA]</scope>
    <source>
        <strain evidence="2 3">SKP7-4</strain>
    </source>
</reference>
<sequence length="200" mass="22743">MNNSGVTRIQRGQAITFRLPSDTPDHIIRQLQEMKEKERRNFSSRIAEMVLEGVNHSLSKEKEMITIPLPKSLTKEQRNWLRHSHSEALLGSIVHQLLADPLRAASILATLNSNSIDIDEALYLQEYTDNKISKPEAVQEEAAEDTSVIPERDPEPEEDEDDLASFDWEMARQEADSEEEEPPPEDKDSLLGGFLAHMNK</sequence>
<proteinExistence type="predicted"/>
<dbReference type="AlphaFoldDB" id="A0A3A1QUV3"/>
<protein>
    <submittedName>
        <fullName evidence="2">Uncharacterized protein</fullName>
    </submittedName>
</protein>
<feature type="region of interest" description="Disordered" evidence="1">
    <location>
        <begin position="136"/>
        <end position="200"/>
    </location>
</feature>
<evidence type="ECO:0000313" key="3">
    <source>
        <dbReference type="Proteomes" id="UP000265801"/>
    </source>
</evidence>